<keyword evidence="7" id="KW-0067">ATP-binding</keyword>
<dbReference type="GO" id="GO:0043138">
    <property type="term" value="F:3'-5' DNA helicase activity"/>
    <property type="evidence" value="ECO:0007669"/>
    <property type="project" value="UniProtKB-EC"/>
</dbReference>
<evidence type="ECO:0000259" key="6">
    <source>
        <dbReference type="Pfam" id="PF09378"/>
    </source>
</evidence>
<dbReference type="GO" id="GO:0043139">
    <property type="term" value="F:5'-3' DNA helicase activity"/>
    <property type="evidence" value="ECO:0007669"/>
    <property type="project" value="UniProtKB-EC"/>
</dbReference>
<evidence type="ECO:0000259" key="5">
    <source>
        <dbReference type="Pfam" id="PF01935"/>
    </source>
</evidence>
<comment type="catalytic activity">
    <reaction evidence="4">
        <text>ATP + H2O = ADP + phosphate + H(+)</text>
        <dbReference type="Rhea" id="RHEA:13065"/>
        <dbReference type="ChEBI" id="CHEBI:15377"/>
        <dbReference type="ChEBI" id="CHEBI:15378"/>
        <dbReference type="ChEBI" id="CHEBI:30616"/>
        <dbReference type="ChEBI" id="CHEBI:43474"/>
        <dbReference type="ChEBI" id="CHEBI:456216"/>
        <dbReference type="EC" id="5.6.2.4"/>
    </reaction>
</comment>
<dbReference type="PANTHER" id="PTHR42957:SF1">
    <property type="entry name" value="HELICASE MJ1565-RELATED"/>
    <property type="match status" value="1"/>
</dbReference>
<dbReference type="AlphaFoldDB" id="A0A833DTV5"/>
<dbReference type="EMBL" id="DQTV01000084">
    <property type="protein sequence ID" value="HIP57320.1"/>
    <property type="molecule type" value="Genomic_DNA"/>
</dbReference>
<keyword evidence="7" id="KW-0547">Nucleotide-binding</keyword>
<evidence type="ECO:0000256" key="3">
    <source>
        <dbReference type="ARBA" id="ARBA00048954"/>
    </source>
</evidence>
<evidence type="ECO:0000313" key="8">
    <source>
        <dbReference type="Proteomes" id="UP000605805"/>
    </source>
</evidence>
<protein>
    <submittedName>
        <fullName evidence="7">ATP-binding protein</fullName>
    </submittedName>
</protein>
<accession>A0A833DTV5</accession>
<dbReference type="PANTHER" id="PTHR42957">
    <property type="entry name" value="HELICASE MJ1565-RELATED"/>
    <property type="match status" value="1"/>
</dbReference>
<evidence type="ECO:0000313" key="7">
    <source>
        <dbReference type="EMBL" id="HIP57320.1"/>
    </source>
</evidence>
<evidence type="ECO:0000256" key="2">
    <source>
        <dbReference type="ARBA" id="ARBA00034617"/>
    </source>
</evidence>
<dbReference type="InterPro" id="IPR018538">
    <property type="entry name" value="HerA_barrel_dom"/>
</dbReference>
<comment type="similarity">
    <text evidence="1">Belongs to the HerA family.</text>
</comment>
<sequence>MAIQTQLPEVVGYIVGETKPYRAEVLAFRPLMVGEYLYMEYHGYNVLAMVQSSLTGSPVINQSLLDPRDVERLVRHIRTGERVYYHRGVIKILGHIGNGGKLSIPPVPPPPGTEVFRAPRSILAKIFRPSGREYVRIGTLLRDPEIEVRVNINRVVSRHLAVLAMTGMGKSNLVALLAKRVAELGGTVIIFDYHGEYVGIRFRSVPVVTLKPTVNPFTMDFEEIARLLNIRRNATRQRMILYECFEHVVNTRGKFFDELKRCLQTRVARYGPPAQKVLEAVMTYEGYLKKIVDESIPSVVERIVLGAINVVDLSELRLHQADAVVAHWLHRILEARKEALWSRNSRGLPVPVIVVIEEAHAFIPSDEETATKVSAESIAREGRKFGVGLVIVSQRPRGLDPNILSQMGNLAVLRIVHPEDQSYIAKHCEPVTQDIIEELPGLNVGEAVLLGDWVSVPTIAKIDHVTEKTVGIDIDAVAIWSGSS</sequence>
<dbReference type="GO" id="GO:0005524">
    <property type="term" value="F:ATP binding"/>
    <property type="evidence" value="ECO:0007669"/>
    <property type="project" value="UniProtKB-KW"/>
</dbReference>
<dbReference type="Proteomes" id="UP000605805">
    <property type="component" value="Unassembled WGS sequence"/>
</dbReference>
<evidence type="ECO:0000256" key="1">
    <source>
        <dbReference type="ARBA" id="ARBA00007816"/>
    </source>
</evidence>
<comment type="catalytic activity">
    <reaction evidence="3">
        <text>ATP + H2O = ADP + phosphate + H(+)</text>
        <dbReference type="Rhea" id="RHEA:13065"/>
        <dbReference type="ChEBI" id="CHEBI:15377"/>
        <dbReference type="ChEBI" id="CHEBI:15378"/>
        <dbReference type="ChEBI" id="CHEBI:30616"/>
        <dbReference type="ChEBI" id="CHEBI:43474"/>
        <dbReference type="ChEBI" id="CHEBI:456216"/>
        <dbReference type="EC" id="5.6.2.3"/>
    </reaction>
</comment>
<dbReference type="InterPro" id="IPR002789">
    <property type="entry name" value="HerA_central"/>
</dbReference>
<organism evidence="7 8">
    <name type="scientific">Ignisphaera aggregans</name>
    <dbReference type="NCBI Taxonomy" id="334771"/>
    <lineage>
        <taxon>Archaea</taxon>
        <taxon>Thermoproteota</taxon>
        <taxon>Thermoprotei</taxon>
        <taxon>Desulfurococcales</taxon>
        <taxon>Desulfurococcaceae</taxon>
        <taxon>Ignisphaera</taxon>
    </lineage>
</organism>
<dbReference type="Gene3D" id="3.40.50.300">
    <property type="entry name" value="P-loop containing nucleotide triphosphate hydrolases"/>
    <property type="match status" value="2"/>
</dbReference>
<comment type="catalytic activity">
    <reaction evidence="2">
        <text>Couples ATP hydrolysis with the unwinding of duplex DNA by translocating in the 3'-5' direction.</text>
        <dbReference type="EC" id="5.6.2.4"/>
    </reaction>
</comment>
<dbReference type="InterPro" id="IPR008571">
    <property type="entry name" value="HerA-like"/>
</dbReference>
<reference evidence="7" key="1">
    <citation type="journal article" date="2020" name="ISME J.">
        <title>Gammaproteobacteria mediating utilization of methyl-, sulfur- and petroleum organic compounds in deep ocean hydrothermal plumes.</title>
        <authorList>
            <person name="Zhou Z."/>
            <person name="Liu Y."/>
            <person name="Pan J."/>
            <person name="Cron B.R."/>
            <person name="Toner B.M."/>
            <person name="Anantharaman K."/>
            <person name="Breier J.A."/>
            <person name="Dick G.J."/>
            <person name="Li M."/>
        </authorList>
    </citation>
    <scope>NUCLEOTIDE SEQUENCE</scope>
    <source>
        <strain evidence="7">SZUA-1435</strain>
    </source>
</reference>
<dbReference type="SUPFAM" id="SSF52540">
    <property type="entry name" value="P-loop containing nucleoside triphosphate hydrolases"/>
    <property type="match status" value="1"/>
</dbReference>
<comment type="caution">
    <text evidence="7">The sequence shown here is derived from an EMBL/GenBank/DDBJ whole genome shotgun (WGS) entry which is preliminary data.</text>
</comment>
<feature type="domain" description="Helicase HerA barrel" evidence="6">
    <location>
        <begin position="11"/>
        <end position="96"/>
    </location>
</feature>
<dbReference type="InterPro" id="IPR027417">
    <property type="entry name" value="P-loop_NTPase"/>
</dbReference>
<proteinExistence type="inferred from homology"/>
<feature type="domain" description="Helicase HerA central" evidence="5">
    <location>
        <begin position="135"/>
        <end position="332"/>
    </location>
</feature>
<gene>
    <name evidence="7" type="ORF">EYH02_04550</name>
</gene>
<dbReference type="Pfam" id="PF09378">
    <property type="entry name" value="HAS-barrel"/>
    <property type="match status" value="1"/>
</dbReference>
<dbReference type="Pfam" id="PF01935">
    <property type="entry name" value="DUF87"/>
    <property type="match status" value="1"/>
</dbReference>
<name>A0A833DTV5_9CREN</name>
<evidence type="ECO:0000256" key="4">
    <source>
        <dbReference type="ARBA" id="ARBA00048988"/>
    </source>
</evidence>